<name>A0A975IJ76_9GAMM</name>
<evidence type="ECO:0000313" key="2">
    <source>
        <dbReference type="Proteomes" id="UP000672009"/>
    </source>
</evidence>
<proteinExistence type="predicted"/>
<dbReference type="EMBL" id="CP072793">
    <property type="protein sequence ID" value="QTR54635.1"/>
    <property type="molecule type" value="Genomic_DNA"/>
</dbReference>
<dbReference type="KEGG" id="tun:J9260_05980"/>
<reference evidence="1" key="1">
    <citation type="submission" date="2021-04" db="EMBL/GenBank/DDBJ databases">
        <title>Genomics, taxonomy and metabolism of representatives of sulfur bacteria of the genus Thiothrix: Thiothrix fructosivorans QT, Thiothrix unzii A1T and three new species, Thiothrix subterranea sp. nov., Thiothrix litoralis sp. nov. and 'Candidatus Thiothrix anitrata' sp. nov.</title>
        <authorList>
            <person name="Ravin N.V."/>
            <person name="Smolyakov D."/>
            <person name="Rudenko T.S."/>
            <person name="Mardanov A.V."/>
            <person name="Beletsky A.V."/>
            <person name="Markov N.D."/>
            <person name="Fomenkov A.I."/>
            <person name="Roberts R.J."/>
            <person name="Karnachuk O.V."/>
            <person name="Novikov A."/>
            <person name="Grabovich M.Y."/>
        </authorList>
    </citation>
    <scope>NUCLEOTIDE SEQUENCE</scope>
    <source>
        <strain evidence="1">A1</strain>
    </source>
</reference>
<dbReference type="AlphaFoldDB" id="A0A975IJ76"/>
<gene>
    <name evidence="1" type="ORF">J9260_05980</name>
</gene>
<organism evidence="1 2">
    <name type="scientific">Thiothrix unzii</name>
    <dbReference type="NCBI Taxonomy" id="111769"/>
    <lineage>
        <taxon>Bacteria</taxon>
        <taxon>Pseudomonadati</taxon>
        <taxon>Pseudomonadota</taxon>
        <taxon>Gammaproteobacteria</taxon>
        <taxon>Thiotrichales</taxon>
        <taxon>Thiotrichaceae</taxon>
        <taxon>Thiothrix</taxon>
    </lineage>
</organism>
<dbReference type="Proteomes" id="UP000672009">
    <property type="component" value="Chromosome"/>
</dbReference>
<protein>
    <submittedName>
        <fullName evidence="1">Uncharacterized protein</fullName>
    </submittedName>
</protein>
<keyword evidence="2" id="KW-1185">Reference proteome</keyword>
<evidence type="ECO:0000313" key="1">
    <source>
        <dbReference type="EMBL" id="QTR54635.1"/>
    </source>
</evidence>
<dbReference type="RefSeq" id="WP_210220111.1">
    <property type="nucleotide sequence ID" value="NZ_CP072793.1"/>
</dbReference>
<accession>A0A975IJ76</accession>
<sequence>MGSYYGYPNRPALVAELTTRWQSGEKYMETVAHTLRGNVLWAVHRWVDAEGQVISTSDDRGGHFIYAYLLQVHGGDWGYKPLEESSGPVYYTCPLKYLDMAAETHPEWREKVRNYHRAKKRTFEIGQWYEYANEGIVRL</sequence>